<reference evidence="3" key="1">
    <citation type="submission" date="2013-08" db="EMBL/GenBank/DDBJ databases">
        <authorList>
            <person name="Mendez C."/>
            <person name="Richter M."/>
            <person name="Ferrer M."/>
            <person name="Sanchez J."/>
        </authorList>
    </citation>
    <scope>NUCLEOTIDE SEQUENCE</scope>
</reference>
<organism evidence="3">
    <name type="scientific">mine drainage metagenome</name>
    <dbReference type="NCBI Taxonomy" id="410659"/>
    <lineage>
        <taxon>unclassified sequences</taxon>
        <taxon>metagenomes</taxon>
        <taxon>ecological metagenomes</taxon>
    </lineage>
</organism>
<gene>
    <name evidence="3" type="ORF">B1B_01348</name>
</gene>
<evidence type="ECO:0000313" key="3">
    <source>
        <dbReference type="EMBL" id="EQD76945.1"/>
    </source>
</evidence>
<dbReference type="Pfam" id="PF02470">
    <property type="entry name" value="MlaD"/>
    <property type="match status" value="1"/>
</dbReference>
<dbReference type="PANTHER" id="PTHR36698:SF3">
    <property type="entry name" value="ABC-TYPE TRANSPORT AUXILIARY LIPOPROTEIN COMPONENT DOMAIN-CONTAINING PROTEIN"/>
    <property type="match status" value="1"/>
</dbReference>
<protein>
    <submittedName>
        <fullName evidence="3">Mammalian cell entry related domain protein</fullName>
    </submittedName>
</protein>
<dbReference type="InterPro" id="IPR003399">
    <property type="entry name" value="Mce/MlaD"/>
</dbReference>
<reference evidence="3" key="2">
    <citation type="journal article" date="2014" name="ISME J.">
        <title>Microbial stratification in low pH oxic and suboxic macroscopic growths along an acid mine drainage.</title>
        <authorList>
            <person name="Mendez-Garcia C."/>
            <person name="Mesa V."/>
            <person name="Sprenger R.R."/>
            <person name="Richter M."/>
            <person name="Diez M.S."/>
            <person name="Solano J."/>
            <person name="Bargiela R."/>
            <person name="Golyshina O.V."/>
            <person name="Manteca A."/>
            <person name="Ramos J.L."/>
            <person name="Gallego J.R."/>
            <person name="Llorente I."/>
            <person name="Martins Dos Santos V.A."/>
            <person name="Jensen O.N."/>
            <person name="Pelaez A.I."/>
            <person name="Sanchez J."/>
            <person name="Ferrer M."/>
        </authorList>
    </citation>
    <scope>NUCLEOTIDE SEQUENCE</scope>
</reference>
<sequence>MKRQKYAILSALFVLGLTAGLIVFAEWLSGIKSQPMRSLTIRTRSSVMGLAAGVPVLYRGIAAGHVTHIGFDPHNPNVIVIRVVIRKDTPLVPGTRARLATSLFSSTAMISLTPPAHAIEGSYHLPHPYPHTLRMAPSRMSTLLTSGAASARSLAVVTRRLERLLSPANLEGIRKALRGLNQSLGLVRRIEGHLDQTARALPRTQHALNQLLGSTRTLVQKSAGVPPAIRRTLGDTRALERTLATDTLPQLNRTLRTLSEAASNLSALSHTLARNPQAWLLGRPGAPPAPHPHEHARIPRA</sequence>
<feature type="compositionally biased region" description="Basic and acidic residues" evidence="1">
    <location>
        <begin position="291"/>
        <end position="301"/>
    </location>
</feature>
<comment type="caution">
    <text evidence="3">The sequence shown here is derived from an EMBL/GenBank/DDBJ whole genome shotgun (WGS) entry which is preliminary data.</text>
</comment>
<dbReference type="PANTHER" id="PTHR36698">
    <property type="entry name" value="BLL5892 PROTEIN"/>
    <property type="match status" value="1"/>
</dbReference>
<name>T1D3L6_9ZZZZ</name>
<evidence type="ECO:0000259" key="2">
    <source>
        <dbReference type="Pfam" id="PF02470"/>
    </source>
</evidence>
<dbReference type="AlphaFoldDB" id="T1D3L6"/>
<accession>T1D3L6</accession>
<evidence type="ECO:0000256" key="1">
    <source>
        <dbReference type="SAM" id="MobiDB-lite"/>
    </source>
</evidence>
<feature type="region of interest" description="Disordered" evidence="1">
    <location>
        <begin position="280"/>
        <end position="301"/>
    </location>
</feature>
<feature type="domain" description="Mce/MlaD" evidence="2">
    <location>
        <begin position="41"/>
        <end position="115"/>
    </location>
</feature>
<dbReference type="EMBL" id="AUZY01000931">
    <property type="protein sequence ID" value="EQD76945.1"/>
    <property type="molecule type" value="Genomic_DNA"/>
</dbReference>
<proteinExistence type="predicted"/>